<evidence type="ECO:0000313" key="3">
    <source>
        <dbReference type="Proteomes" id="UP000749471"/>
    </source>
</evidence>
<protein>
    <submittedName>
        <fullName evidence="2">Holliday junction resolvase RecU</fullName>
        <ecNumber evidence="2">3.1.22.4</ecNumber>
    </submittedName>
</protein>
<reference evidence="2 3" key="1">
    <citation type="submission" date="2021-06" db="EMBL/GenBank/DDBJ databases">
        <authorList>
            <person name="Sun Q."/>
            <person name="Li D."/>
        </authorList>
    </citation>
    <scope>NUCLEOTIDE SEQUENCE [LARGE SCALE GENOMIC DNA]</scope>
    <source>
        <strain evidence="2 3">MSJ-40</strain>
    </source>
</reference>
<dbReference type="GO" id="GO:0016787">
    <property type="term" value="F:hydrolase activity"/>
    <property type="evidence" value="ECO:0007669"/>
    <property type="project" value="UniProtKB-KW"/>
</dbReference>
<keyword evidence="2" id="KW-0378">Hydrolase</keyword>
<sequence>MSIAFDAKETKEETRFPLSNVQEHQIEFMKNWYKYGGITLED</sequence>
<gene>
    <name evidence="2" type="ORF">KQI42_06325</name>
</gene>
<dbReference type="EC" id="3.1.22.4" evidence="2"/>
<keyword evidence="3" id="KW-1185">Reference proteome</keyword>
<evidence type="ECO:0000313" key="2">
    <source>
        <dbReference type="EMBL" id="MBU5437614.1"/>
    </source>
</evidence>
<proteinExistence type="predicted"/>
<dbReference type="Pfam" id="PF03838">
    <property type="entry name" value="RecU"/>
    <property type="match status" value="1"/>
</dbReference>
<dbReference type="InterPro" id="IPR004612">
    <property type="entry name" value="Resolv_RecU"/>
</dbReference>
<evidence type="ECO:0000256" key="1">
    <source>
        <dbReference type="ARBA" id="ARBA00001946"/>
    </source>
</evidence>
<accession>A0ABS6E4C3</accession>
<comment type="cofactor">
    <cofactor evidence="1">
        <name>Mg(2+)</name>
        <dbReference type="ChEBI" id="CHEBI:18420"/>
    </cofactor>
</comment>
<name>A0ABS6E4C3_9FIRM</name>
<comment type="caution">
    <text evidence="2">The sequence shown here is derived from an EMBL/GenBank/DDBJ whole genome shotgun (WGS) entry which is preliminary data.</text>
</comment>
<organism evidence="2 3">
    <name type="scientific">Tissierella simiarum</name>
    <dbReference type="NCBI Taxonomy" id="2841534"/>
    <lineage>
        <taxon>Bacteria</taxon>
        <taxon>Bacillati</taxon>
        <taxon>Bacillota</taxon>
        <taxon>Tissierellia</taxon>
        <taxon>Tissierellales</taxon>
        <taxon>Tissierellaceae</taxon>
        <taxon>Tissierella</taxon>
    </lineage>
</organism>
<dbReference type="EMBL" id="JAHLPM010000004">
    <property type="protein sequence ID" value="MBU5437614.1"/>
    <property type="molecule type" value="Genomic_DNA"/>
</dbReference>
<dbReference type="Proteomes" id="UP000749471">
    <property type="component" value="Unassembled WGS sequence"/>
</dbReference>